<dbReference type="KEGG" id="pfh:PFHG_03047"/>
<dbReference type="Proteomes" id="UP000054289">
    <property type="component" value="Unassembled WGS sequence"/>
</dbReference>
<reference evidence="4 5" key="1">
    <citation type="submission" date="2006-03" db="EMBL/GenBank/DDBJ databases">
        <title>Annotation of Plasmodium falciparum HB3.</title>
        <authorList>
            <consortium name="The Broad Institute Genome Sequencing Platform"/>
            <person name="Volkman S.K."/>
            <person name="Neafsey D.E."/>
            <person name="Dash A.P."/>
            <person name="Chitnis C.E."/>
            <person name="Hartl D.L."/>
            <person name="Young S.K."/>
            <person name="Zeng Q."/>
            <person name="Koehrsen M."/>
            <person name="Alvarado L."/>
            <person name="Berlin A."/>
            <person name="Borenstein D."/>
            <person name="Chapman S.B."/>
            <person name="Chen Z."/>
            <person name="Engels R."/>
            <person name="Freedman E."/>
            <person name="Gellesch M."/>
            <person name="Goldberg J."/>
            <person name="Griggs A."/>
            <person name="Gujja S."/>
            <person name="Heilman E.R."/>
            <person name="Heiman D.I."/>
            <person name="Howarth C."/>
            <person name="Jen D."/>
            <person name="Larson L."/>
            <person name="Mehta T."/>
            <person name="Neiman D."/>
            <person name="Park D."/>
            <person name="Pearson M."/>
            <person name="Roberts A."/>
            <person name="Saif S."/>
            <person name="Shea T."/>
            <person name="Shenoy N."/>
            <person name="Sisk P."/>
            <person name="Stolte C."/>
            <person name="Sykes S."/>
            <person name="Walk T."/>
            <person name="White J."/>
            <person name="Yandava C."/>
            <person name="Haas B."/>
            <person name="Henn M.R."/>
            <person name="Nusbaum C."/>
            <person name="Birren B."/>
        </authorList>
    </citation>
    <scope>NUCLEOTIDE SEQUENCE [LARGE SCALE GENOMIC DNA]</scope>
    <source>
        <strain evidence="4">HB3</strain>
    </source>
</reference>
<dbReference type="GO" id="GO:0010032">
    <property type="term" value="P:meiotic chromosome condensation"/>
    <property type="evidence" value="ECO:0007669"/>
    <property type="project" value="TreeGrafter"/>
</dbReference>
<evidence type="ECO:0000256" key="2">
    <source>
        <dbReference type="SAM" id="MobiDB-lite"/>
    </source>
</evidence>
<feature type="region of interest" description="Disordered" evidence="2">
    <location>
        <begin position="53"/>
        <end position="104"/>
    </location>
</feature>
<evidence type="ECO:0008006" key="6">
    <source>
        <dbReference type="Google" id="ProtNLM"/>
    </source>
</evidence>
<evidence type="ECO:0000256" key="3">
    <source>
        <dbReference type="SAM" id="Phobius"/>
    </source>
</evidence>
<dbReference type="InterPro" id="IPR026971">
    <property type="entry name" value="CND1/NCAPD3"/>
</dbReference>
<sequence>MKMISDEYILFIKDGDSKRKHDKSIDTNYIKNRKVSRKRFDSNASFKLSDEYSSSIYSETEDEDKNEDDVHKNGIRNITNNQNGINVNDGDDNNKRNNEINEETNEITMKESTKINKDDIISSQGEEQIKSNESPEAIDDLNEINKQPKKKVYRNNFINKLNYKRKGTFHIDNKRYYITYESVMVRYLNLLLKYMNCERYQIRNTMLDLFLSLIKKKRTNKNESIFQSIFKLFLERLEDPNVIVKAKALSMLVTLTNKKYYDNSLIYKFIFNKMNEKINMYKIISSNIYSNRSNIRKVIIQYIEAIFETLIHKKLNYKIFFFFVCNYLCTLSLDAMSSVRRQVLLTVNNLFINASHDFHITKIWIAIIFSAITDIEETIKDECVSIFLNTFIKPAFSSSLLNINENKIKQVLKKYNITYFKINQELVEKISMKYLNENPRKYECSDMPNKVPIISLSDDTKNNKFKNENNIDYNNEEGKIYEDNNYSNINMDKIMEEKKNKNLKKQSDEEYDRNNDGILYLIHLCNIYFENDFNNTFICILKYMTKYDLLHFNIIISYLKKKKNNTLEEFIHFLNSFLYNMRYFSIKVLNTFLLDFIIQLSKEYQKKIKFENVLFLLNRCYEIYLMNINNMNSGSNIELYNNKYKTNHLEKKDNNDHSNDNISNVVLNDNIEEKENNILIDYILSNEDLIYEKEICTNGILKNILLKLFTILYNLLDTTEEELDESFLRDTFLNMVCIKLKRIYENIDNPDTNTTSNNNNNNNNNNISGSDNNNNNIIFGSNNSSCNNNIMIKNCIYLTQSILVIDKSVSIRNDLFLNFEKDLKNVNTCMNILNNLIILIYYMIINFGSSCNKFVFVLLRFFKHDNSFLRYLSFYVLSKLLSEDYIKYNNQFFFGVLYLLADKNEIIRKQSLSVFKHILMMYSNKTNIINYIIECIFVLNNFYNFKLSKHLIHIGNIFHLL</sequence>
<accession>A0A0L7KDY5</accession>
<dbReference type="OrthoDB" id="10263978at2759"/>
<dbReference type="GO" id="GO:0000796">
    <property type="term" value="C:condensin complex"/>
    <property type="evidence" value="ECO:0007669"/>
    <property type="project" value="TreeGrafter"/>
</dbReference>
<organism evidence="4 5">
    <name type="scientific">Plasmodium falciparum (isolate HB3)</name>
    <dbReference type="NCBI Taxonomy" id="137071"/>
    <lineage>
        <taxon>Eukaryota</taxon>
        <taxon>Sar</taxon>
        <taxon>Alveolata</taxon>
        <taxon>Apicomplexa</taxon>
        <taxon>Aconoidasida</taxon>
        <taxon>Haemosporida</taxon>
        <taxon>Plasmodiidae</taxon>
        <taxon>Plasmodium</taxon>
        <taxon>Plasmodium (Laverania)</taxon>
    </lineage>
</organism>
<feature type="compositionally biased region" description="Low complexity" evidence="2">
    <location>
        <begin position="75"/>
        <end position="88"/>
    </location>
</feature>
<protein>
    <recommendedName>
        <fullName evidence="6">Condensin complex subunit 1 C-terminal domain-containing protein</fullName>
    </recommendedName>
</protein>
<keyword evidence="3" id="KW-0472">Membrane</keyword>
<keyword evidence="3" id="KW-1133">Transmembrane helix</keyword>
<dbReference type="GO" id="GO:0007076">
    <property type="term" value="P:mitotic chromosome condensation"/>
    <property type="evidence" value="ECO:0007669"/>
    <property type="project" value="InterPro"/>
</dbReference>
<dbReference type="Gene3D" id="1.25.10.10">
    <property type="entry name" value="Leucine-rich Repeat Variant"/>
    <property type="match status" value="1"/>
</dbReference>
<dbReference type="InterPro" id="IPR016024">
    <property type="entry name" value="ARM-type_fold"/>
</dbReference>
<name>A0A0L7KDY5_PLAFX</name>
<dbReference type="SUPFAM" id="SSF48371">
    <property type="entry name" value="ARM repeat"/>
    <property type="match status" value="1"/>
</dbReference>
<dbReference type="PANTHER" id="PTHR14222:SF2">
    <property type="entry name" value="CONDENSIN COMPLEX SUBUNIT 1"/>
    <property type="match status" value="1"/>
</dbReference>
<dbReference type="GO" id="GO:0000779">
    <property type="term" value="C:condensed chromosome, centromeric region"/>
    <property type="evidence" value="ECO:0007669"/>
    <property type="project" value="TreeGrafter"/>
</dbReference>
<evidence type="ECO:0000313" key="4">
    <source>
        <dbReference type="EMBL" id="KOB61295.1"/>
    </source>
</evidence>
<dbReference type="PANTHER" id="PTHR14222">
    <property type="entry name" value="CONDENSIN"/>
    <property type="match status" value="1"/>
</dbReference>
<keyword evidence="1" id="KW-0226">DNA condensation</keyword>
<feature type="region of interest" description="Disordered" evidence="2">
    <location>
        <begin position="114"/>
        <end position="133"/>
    </location>
</feature>
<dbReference type="EMBL" id="CH671995">
    <property type="protein sequence ID" value="KOB61295.1"/>
    <property type="molecule type" value="Genomic_DNA"/>
</dbReference>
<gene>
    <name evidence="4" type="ORF">PFHG_03047</name>
</gene>
<dbReference type="AlphaFoldDB" id="A0A0L7KDY5"/>
<reference evidence="5" key="2">
    <citation type="submission" date="2006-03" db="EMBL/GenBank/DDBJ databases">
        <title>The genome sequence of the Plasmodium falciparum HB3.</title>
        <authorList>
            <consortium name="The Broad Institute Genome Sequencing Platform"/>
            <person name="Birren B."/>
            <person name="Lander E."/>
            <person name="Galagan J."/>
            <person name="Nusbaum C."/>
            <person name="Devon K."/>
            <person name="Henn M."/>
            <person name="Jaffe D."/>
            <person name="Butler J."/>
            <person name="Alvarez P."/>
            <person name="Gnerre S."/>
            <person name="Grabherr M."/>
            <person name="Kleber M."/>
            <person name="Mauceli E."/>
            <person name="Brockman W."/>
            <person name="MacCallum I.A."/>
            <person name="Rounsley S."/>
            <person name="Young S."/>
            <person name="LaButti K."/>
            <person name="Pushparaj V."/>
            <person name="DeCaprio D."/>
            <person name="Crawford M."/>
            <person name="Koehrsen M."/>
            <person name="Engels R."/>
            <person name="Montgomery P."/>
            <person name="Pearson M."/>
            <person name="Howarth C."/>
            <person name="Larson L."/>
            <person name="Luoma S."/>
            <person name="White J."/>
            <person name="Kodira C."/>
            <person name="Zeng Q."/>
            <person name="Oleary S."/>
            <person name="Yandava C."/>
            <person name="Alvarado L."/>
            <person name="Wirth D."/>
            <person name="Volkman S."/>
            <person name="Hartl D."/>
        </authorList>
    </citation>
    <scope>NUCLEOTIDE SEQUENCE [LARGE SCALE GENOMIC DNA]</scope>
</reference>
<feature type="compositionally biased region" description="Polar residues" evidence="2">
    <location>
        <begin position="121"/>
        <end position="133"/>
    </location>
</feature>
<dbReference type="GO" id="GO:0042393">
    <property type="term" value="F:histone binding"/>
    <property type="evidence" value="ECO:0007669"/>
    <property type="project" value="TreeGrafter"/>
</dbReference>
<dbReference type="InterPro" id="IPR011989">
    <property type="entry name" value="ARM-like"/>
</dbReference>
<feature type="transmembrane region" description="Helical" evidence="3">
    <location>
        <begin position="839"/>
        <end position="862"/>
    </location>
</feature>
<dbReference type="OMA" id="DNILWIY"/>
<proteinExistence type="predicted"/>
<keyword evidence="3" id="KW-0812">Transmembrane</keyword>
<evidence type="ECO:0000313" key="5">
    <source>
        <dbReference type="Proteomes" id="UP000054289"/>
    </source>
</evidence>
<evidence type="ECO:0000256" key="1">
    <source>
        <dbReference type="ARBA" id="ARBA00023067"/>
    </source>
</evidence>